<reference evidence="1" key="1">
    <citation type="submission" date="2023-01" db="EMBL/GenBank/DDBJ databases">
        <title>Human gut microbiome strain richness.</title>
        <authorList>
            <person name="Chen-Liaw A."/>
        </authorList>
    </citation>
    <scope>NUCLEOTIDE SEQUENCE</scope>
    <source>
        <strain evidence="1">1001287st1_F4_1001285I_161205</strain>
    </source>
</reference>
<evidence type="ECO:0000313" key="2">
    <source>
        <dbReference type="Proteomes" id="UP001211173"/>
    </source>
</evidence>
<evidence type="ECO:0000313" key="1">
    <source>
        <dbReference type="EMBL" id="MDB7934490.1"/>
    </source>
</evidence>
<organism evidence="1 2">
    <name type="scientific">Flavonifractor plautii</name>
    <name type="common">Fusobacterium plautii</name>
    <dbReference type="NCBI Taxonomy" id="292800"/>
    <lineage>
        <taxon>Bacteria</taxon>
        <taxon>Bacillati</taxon>
        <taxon>Bacillota</taxon>
        <taxon>Clostridia</taxon>
        <taxon>Eubacteriales</taxon>
        <taxon>Oscillospiraceae</taxon>
        <taxon>Flavonifractor</taxon>
    </lineage>
</organism>
<name>A0AAW6CM49_FLAPL</name>
<protein>
    <recommendedName>
        <fullName evidence="3">DUF4397 domain-containing protein</fullName>
    </recommendedName>
</protein>
<sequence>METGSPAPVETPSPTPSTISFEQEFSSGNYTAGIDFPAGKYDIVAVSGGGNVSSSNAFDGGINAVMGTEDKNELMDMYEQEYSNIDLPDGTTLSISGVTVRLTCDAASGAPLTPRNQVITETVDLGNGNFVAGEDFPAGVYNIVAVSGAGNVSSDNMFNGGLNAMMGTEEENQIMDMYEQEYKNIDLPDGTTLTISGVQIQLVPSV</sequence>
<comment type="caution">
    <text evidence="1">The sequence shown here is derived from an EMBL/GenBank/DDBJ whole genome shotgun (WGS) entry which is preliminary data.</text>
</comment>
<accession>A0AAW6CM49</accession>
<proteinExistence type="predicted"/>
<gene>
    <name evidence="1" type="ORF">PNE06_15505</name>
</gene>
<dbReference type="AlphaFoldDB" id="A0AAW6CM49"/>
<dbReference type="RefSeq" id="WP_195384106.1">
    <property type="nucleotide sequence ID" value="NZ_JADMVZ010000013.1"/>
</dbReference>
<dbReference type="EMBL" id="JAQLWV010000025">
    <property type="protein sequence ID" value="MDB7934490.1"/>
    <property type="molecule type" value="Genomic_DNA"/>
</dbReference>
<dbReference type="Proteomes" id="UP001211173">
    <property type="component" value="Unassembled WGS sequence"/>
</dbReference>
<evidence type="ECO:0008006" key="3">
    <source>
        <dbReference type="Google" id="ProtNLM"/>
    </source>
</evidence>